<evidence type="ECO:0000256" key="3">
    <source>
        <dbReference type="ARBA" id="ARBA00012356"/>
    </source>
</evidence>
<dbReference type="InterPro" id="IPR020841">
    <property type="entry name" value="PKS_Beta-ketoAc_synthase_dom"/>
</dbReference>
<evidence type="ECO:0000256" key="10">
    <source>
        <dbReference type="ARBA" id="ARBA00023315"/>
    </source>
</evidence>
<dbReference type="Pfam" id="PF02801">
    <property type="entry name" value="Ketoacyl-synt_C"/>
    <property type="match status" value="1"/>
</dbReference>
<dbReference type="UniPathway" id="UPA00094"/>
<dbReference type="EC" id="2.3.1.179" evidence="3 14"/>
<dbReference type="SMART" id="SM00825">
    <property type="entry name" value="PKS_KS"/>
    <property type="match status" value="1"/>
</dbReference>
<dbReference type="PANTHER" id="PTHR11712:SF336">
    <property type="entry name" value="3-OXOACYL-[ACYL-CARRIER-PROTEIN] SYNTHASE, MITOCHONDRIAL"/>
    <property type="match status" value="1"/>
</dbReference>
<dbReference type="NCBIfam" id="NF004970">
    <property type="entry name" value="PRK06333.1"/>
    <property type="match status" value="1"/>
</dbReference>
<evidence type="ECO:0000313" key="19">
    <source>
        <dbReference type="Proteomes" id="UP000198855"/>
    </source>
</evidence>
<comment type="catalytic activity">
    <reaction evidence="13 14">
        <text>a fatty acyl-[ACP] + malonyl-[ACP] + H(+) = a 3-oxoacyl-[ACP] + holo-[ACP] + CO2</text>
        <dbReference type="Rhea" id="RHEA:22836"/>
        <dbReference type="Rhea" id="RHEA-COMP:9623"/>
        <dbReference type="Rhea" id="RHEA-COMP:9685"/>
        <dbReference type="Rhea" id="RHEA-COMP:9916"/>
        <dbReference type="Rhea" id="RHEA-COMP:14125"/>
        <dbReference type="ChEBI" id="CHEBI:15378"/>
        <dbReference type="ChEBI" id="CHEBI:16526"/>
        <dbReference type="ChEBI" id="CHEBI:64479"/>
        <dbReference type="ChEBI" id="CHEBI:78449"/>
        <dbReference type="ChEBI" id="CHEBI:78776"/>
        <dbReference type="ChEBI" id="CHEBI:138651"/>
    </reaction>
</comment>
<evidence type="ECO:0000256" key="16">
    <source>
        <dbReference type="RuleBase" id="RU003694"/>
    </source>
</evidence>
<sequence length="436" mass="46625">MLFLYIEDVMYASKLQSVEVNLTVKQRVVVTGMGVITSLGADLEQFWGNLMEGKSGVSHIEAFDVSEYPTQIAAEVKNFNPEDYKLDRKEARRMDRFVQFASVASLKAVEDSGLEIGSNVDPERVGVIVGSGIGGLGTWEDQHNILLEKGPKRVSPFFIPMMIANMASGQVSMLTGAKGPNSTAVTACATGTHSIGDSFKMIQRGDADVMICGGAEATIRPTGLAGFCSMRAMSVRNDEPEKASRPFDIDRDGFVMGEGAGVLVLESLEHAQQRGARIYAEVIGYGMSGDAHHMTEPDPDGAARCMTKALRDAGIEPEAIEYINAHGTSTPVGDRSETTAIKKAFGDHAYKLAVSSTKSMTGHLLGAAGGVEAVILGLTLKNGIIAPTINLENQDPELDLDYVPNKPRKADVRTALSNSFGFGGHNATIVMKVYEA</sequence>
<feature type="active site" description="For beta-ketoacyl synthase activity" evidence="15">
    <location>
        <position position="188"/>
    </location>
</feature>
<keyword evidence="5 14" id="KW-0444">Lipid biosynthesis</keyword>
<dbReference type="PROSITE" id="PS00606">
    <property type="entry name" value="KS3_1"/>
    <property type="match status" value="1"/>
</dbReference>
<dbReference type="EMBL" id="FOMT01000001">
    <property type="protein sequence ID" value="SFD67522.1"/>
    <property type="molecule type" value="Genomic_DNA"/>
</dbReference>
<evidence type="ECO:0000256" key="7">
    <source>
        <dbReference type="ARBA" id="ARBA00022832"/>
    </source>
</evidence>
<keyword evidence="6 14" id="KW-0808">Transferase</keyword>
<comment type="pathway">
    <text evidence="1 14">Lipid metabolism; fatty acid biosynthesis.</text>
</comment>
<feature type="domain" description="Ketosynthase family 3 (KS3)" evidence="17">
    <location>
        <begin position="25"/>
        <end position="433"/>
    </location>
</feature>
<dbReference type="NCBIfam" id="TIGR03150">
    <property type="entry name" value="fabF"/>
    <property type="match status" value="1"/>
</dbReference>
<dbReference type="Gene3D" id="3.40.47.10">
    <property type="match status" value="1"/>
</dbReference>
<evidence type="ECO:0000259" key="17">
    <source>
        <dbReference type="PROSITE" id="PS52004"/>
    </source>
</evidence>
<dbReference type="GO" id="GO:0004315">
    <property type="term" value="F:3-oxoacyl-[acyl-carrier-protein] synthase activity"/>
    <property type="evidence" value="ECO:0007669"/>
    <property type="project" value="UniProtKB-UniRule"/>
</dbReference>
<evidence type="ECO:0000256" key="8">
    <source>
        <dbReference type="ARBA" id="ARBA00023098"/>
    </source>
</evidence>
<reference evidence="19" key="1">
    <citation type="submission" date="2016-10" db="EMBL/GenBank/DDBJ databases">
        <authorList>
            <person name="Varghese N."/>
            <person name="Submissions S."/>
        </authorList>
    </citation>
    <scope>NUCLEOTIDE SEQUENCE [LARGE SCALE GENOMIC DNA]</scope>
    <source>
        <strain evidence="19">CGMCC 1.10784</strain>
    </source>
</reference>
<accession>A0A1I1U9J5</accession>
<dbReference type="SUPFAM" id="SSF53901">
    <property type="entry name" value="Thiolase-like"/>
    <property type="match status" value="2"/>
</dbReference>
<evidence type="ECO:0000256" key="13">
    <source>
        <dbReference type="ARBA" id="ARBA00047659"/>
    </source>
</evidence>
<dbReference type="FunFam" id="3.40.47.10:FF:000009">
    <property type="entry name" value="3-oxoacyl-[acyl-carrier-protein] synthase 2"/>
    <property type="match status" value="1"/>
</dbReference>
<gene>
    <name evidence="18" type="ORF">SAMN05216378_0943</name>
</gene>
<dbReference type="InterPro" id="IPR018201">
    <property type="entry name" value="Ketoacyl_synth_AS"/>
</dbReference>
<evidence type="ECO:0000256" key="9">
    <source>
        <dbReference type="ARBA" id="ARBA00023160"/>
    </source>
</evidence>
<evidence type="ECO:0000256" key="6">
    <source>
        <dbReference type="ARBA" id="ARBA00022679"/>
    </source>
</evidence>
<dbReference type="InterPro" id="IPR000794">
    <property type="entry name" value="Beta-ketoacyl_synthase"/>
</dbReference>
<evidence type="ECO:0000256" key="12">
    <source>
        <dbReference type="ARBA" id="ARBA00047318"/>
    </source>
</evidence>
<keyword evidence="19" id="KW-1185">Reference proteome</keyword>
<proteinExistence type="inferred from homology"/>
<comment type="catalytic activity">
    <reaction evidence="12 14">
        <text>(9Z)-hexadecenoyl-[ACP] + malonyl-[ACP] + H(+) = 3-oxo-(11Z)-octadecenoyl-[ACP] + holo-[ACP] + CO2</text>
        <dbReference type="Rhea" id="RHEA:55040"/>
        <dbReference type="Rhea" id="RHEA-COMP:9623"/>
        <dbReference type="Rhea" id="RHEA-COMP:9685"/>
        <dbReference type="Rhea" id="RHEA-COMP:10800"/>
        <dbReference type="Rhea" id="RHEA-COMP:14074"/>
        <dbReference type="ChEBI" id="CHEBI:15378"/>
        <dbReference type="ChEBI" id="CHEBI:16526"/>
        <dbReference type="ChEBI" id="CHEBI:64479"/>
        <dbReference type="ChEBI" id="CHEBI:78449"/>
        <dbReference type="ChEBI" id="CHEBI:83989"/>
        <dbReference type="ChEBI" id="CHEBI:138538"/>
        <dbReference type="EC" id="2.3.1.179"/>
    </reaction>
</comment>
<keyword evidence="10 14" id="KW-0012">Acyltransferase</keyword>
<dbReference type="GO" id="GO:0006633">
    <property type="term" value="P:fatty acid biosynthetic process"/>
    <property type="evidence" value="ECO:0007669"/>
    <property type="project" value="UniProtKB-UniRule"/>
</dbReference>
<dbReference type="NCBIfam" id="NF005589">
    <property type="entry name" value="PRK07314.1"/>
    <property type="match status" value="1"/>
</dbReference>
<protein>
    <recommendedName>
        <fullName evidence="4 14">3-oxoacyl-[acyl-carrier-protein] synthase 2</fullName>
        <ecNumber evidence="3 14">2.3.1.179</ecNumber>
    </recommendedName>
</protein>
<dbReference type="InterPro" id="IPR016039">
    <property type="entry name" value="Thiolase-like"/>
</dbReference>
<evidence type="ECO:0000256" key="4">
    <source>
        <dbReference type="ARBA" id="ARBA00014657"/>
    </source>
</evidence>
<evidence type="ECO:0000256" key="11">
    <source>
        <dbReference type="ARBA" id="ARBA00024006"/>
    </source>
</evidence>
<dbReference type="CDD" id="cd00834">
    <property type="entry name" value="KAS_I_II"/>
    <property type="match status" value="1"/>
</dbReference>
<dbReference type="GO" id="GO:0005829">
    <property type="term" value="C:cytosol"/>
    <property type="evidence" value="ECO:0007669"/>
    <property type="project" value="TreeGrafter"/>
</dbReference>
<keyword evidence="8" id="KW-0443">Lipid metabolism</keyword>
<comment type="similarity">
    <text evidence="2 14 16">Belongs to the thiolase-like superfamily. Beta-ketoacyl-ACP synthases family.</text>
</comment>
<dbReference type="InterPro" id="IPR014031">
    <property type="entry name" value="Ketoacyl_synth_C"/>
</dbReference>
<keyword evidence="7" id="KW-0276">Fatty acid metabolism</keyword>
<dbReference type="STRING" id="1045775.SAMN05216378_0943"/>
<dbReference type="InterPro" id="IPR014030">
    <property type="entry name" value="Ketoacyl_synth_N"/>
</dbReference>
<dbReference type="Proteomes" id="UP000198855">
    <property type="component" value="Unassembled WGS sequence"/>
</dbReference>
<dbReference type="PROSITE" id="PS52004">
    <property type="entry name" value="KS3_2"/>
    <property type="match status" value="1"/>
</dbReference>
<evidence type="ECO:0000313" key="18">
    <source>
        <dbReference type="EMBL" id="SFD67522.1"/>
    </source>
</evidence>
<evidence type="ECO:0000256" key="1">
    <source>
        <dbReference type="ARBA" id="ARBA00005194"/>
    </source>
</evidence>
<dbReference type="PANTHER" id="PTHR11712">
    <property type="entry name" value="POLYKETIDE SYNTHASE-RELATED"/>
    <property type="match status" value="1"/>
</dbReference>
<evidence type="ECO:0000256" key="5">
    <source>
        <dbReference type="ARBA" id="ARBA00022516"/>
    </source>
</evidence>
<organism evidence="18 19">
    <name type="scientific">Paenibacillus catalpae</name>
    <dbReference type="NCBI Taxonomy" id="1045775"/>
    <lineage>
        <taxon>Bacteria</taxon>
        <taxon>Bacillati</taxon>
        <taxon>Bacillota</taxon>
        <taxon>Bacilli</taxon>
        <taxon>Bacillales</taxon>
        <taxon>Paenibacillaceae</taxon>
        <taxon>Paenibacillus</taxon>
    </lineage>
</organism>
<evidence type="ECO:0000256" key="2">
    <source>
        <dbReference type="ARBA" id="ARBA00008467"/>
    </source>
</evidence>
<evidence type="ECO:0000256" key="15">
    <source>
        <dbReference type="PIRSR" id="PIRSR000447-1"/>
    </source>
</evidence>
<name>A0A1I1U9J5_9BACL</name>
<comment type="function">
    <text evidence="11 14">Involved in the type II fatty acid elongation cycle. Catalyzes the elongation of a wide range of acyl-ACP by the addition of two carbons from malonyl-ACP to an acyl acceptor. Can efficiently catalyze the conversion of palmitoleoyl-ACP (cis-hexadec-9-enoyl-ACP) to cis-vaccenoyl-ACP (cis-octadec-11-enoyl-ACP), an essential step in the thermal regulation of fatty acid composition.</text>
</comment>
<keyword evidence="9 14" id="KW-0275">Fatty acid biosynthesis</keyword>
<dbReference type="Pfam" id="PF00109">
    <property type="entry name" value="ketoacyl-synt"/>
    <property type="match status" value="1"/>
</dbReference>
<dbReference type="PIRSF" id="PIRSF000447">
    <property type="entry name" value="KAS_II"/>
    <property type="match status" value="1"/>
</dbReference>
<dbReference type="InterPro" id="IPR017568">
    <property type="entry name" value="3-oxoacyl-ACP_synth-2"/>
</dbReference>
<dbReference type="AlphaFoldDB" id="A0A1I1U9J5"/>
<evidence type="ECO:0000256" key="14">
    <source>
        <dbReference type="PIRNR" id="PIRNR000447"/>
    </source>
</evidence>